<evidence type="ECO:0000313" key="3">
    <source>
        <dbReference type="Proteomes" id="UP001565220"/>
    </source>
</evidence>
<dbReference type="CDD" id="cd05403">
    <property type="entry name" value="NT_KNTase_like"/>
    <property type="match status" value="1"/>
</dbReference>
<organism evidence="2 3">
    <name type="scientific">Clostridium lapidicellarium</name>
    <dbReference type="NCBI Taxonomy" id="3240931"/>
    <lineage>
        <taxon>Bacteria</taxon>
        <taxon>Bacillati</taxon>
        <taxon>Bacillota</taxon>
        <taxon>Clostridia</taxon>
        <taxon>Eubacteriales</taxon>
        <taxon>Clostridiaceae</taxon>
        <taxon>Clostridium</taxon>
    </lineage>
</organism>
<feature type="domain" description="Polymerase beta nucleotidyltransferase" evidence="1">
    <location>
        <begin position="9"/>
        <end position="98"/>
    </location>
</feature>
<reference evidence="2 3" key="1">
    <citation type="submission" date="2024-08" db="EMBL/GenBank/DDBJ databases">
        <title>Clostridium lapicellarii sp. nov., and Clostridium renhuaiense sp. nov., two species isolated from the mud in a fermentation cellar used for producing sauce-flavour Chinese liquors.</title>
        <authorList>
            <person name="Yang F."/>
            <person name="Wang H."/>
            <person name="Chen L.Q."/>
            <person name="Zhou N."/>
            <person name="Lu J.J."/>
            <person name="Pu X.X."/>
            <person name="Wan B."/>
            <person name="Wang L."/>
            <person name="Liu S.J."/>
        </authorList>
    </citation>
    <scope>NUCLEOTIDE SEQUENCE [LARGE SCALE GENOMIC DNA]</scope>
    <source>
        <strain evidence="2 3">MT-113</strain>
    </source>
</reference>
<evidence type="ECO:0000313" key="2">
    <source>
        <dbReference type="EMBL" id="MEY8764980.1"/>
    </source>
</evidence>
<dbReference type="InterPro" id="IPR041633">
    <property type="entry name" value="Polbeta"/>
</dbReference>
<dbReference type="InterPro" id="IPR043519">
    <property type="entry name" value="NT_sf"/>
</dbReference>
<dbReference type="PANTHER" id="PTHR43852">
    <property type="entry name" value="NUCLEOTIDYLTRANSFERASE"/>
    <property type="match status" value="1"/>
</dbReference>
<sequence length="131" mass="15624">MLNIENKIEDLKRFFSKQPDILGVWIVGSYGTKYQREDSDIDFVILFDRDIDDLEEMKFACDITEILNIENIDTINLRKAPITLQFKAIKGRNLYEADYIKVCDYIEYVIDNYGDKKYYLDKFERDYFAAL</sequence>
<proteinExistence type="predicted"/>
<gene>
    <name evidence="2" type="ORF">AB8S09_15260</name>
</gene>
<accession>A0ABV4E1E7</accession>
<keyword evidence="3" id="KW-1185">Reference proteome</keyword>
<dbReference type="Gene3D" id="3.30.460.10">
    <property type="entry name" value="Beta Polymerase, domain 2"/>
    <property type="match status" value="1"/>
</dbReference>
<name>A0ABV4E1E7_9CLOT</name>
<comment type="caution">
    <text evidence="2">The sequence shown here is derived from an EMBL/GenBank/DDBJ whole genome shotgun (WGS) entry which is preliminary data.</text>
</comment>
<dbReference type="SUPFAM" id="SSF81301">
    <property type="entry name" value="Nucleotidyltransferase"/>
    <property type="match status" value="1"/>
</dbReference>
<dbReference type="InterPro" id="IPR052930">
    <property type="entry name" value="TA_antitoxin_MntA"/>
</dbReference>
<dbReference type="Pfam" id="PF18765">
    <property type="entry name" value="Polbeta"/>
    <property type="match status" value="1"/>
</dbReference>
<protein>
    <submittedName>
        <fullName evidence="2">Nucleotidyltransferase domain-containing protein</fullName>
    </submittedName>
</protein>
<dbReference type="NCBIfam" id="NF047752">
    <property type="entry name" value="MntA_antitoxin"/>
    <property type="match status" value="1"/>
</dbReference>
<dbReference type="Proteomes" id="UP001565220">
    <property type="component" value="Unassembled WGS sequence"/>
</dbReference>
<dbReference type="EMBL" id="JBGFFE010000038">
    <property type="protein sequence ID" value="MEY8764980.1"/>
    <property type="molecule type" value="Genomic_DNA"/>
</dbReference>
<dbReference type="RefSeq" id="WP_369869481.1">
    <property type="nucleotide sequence ID" value="NZ_JBGFFE010000038.1"/>
</dbReference>
<evidence type="ECO:0000259" key="1">
    <source>
        <dbReference type="Pfam" id="PF18765"/>
    </source>
</evidence>
<dbReference type="PANTHER" id="PTHR43852:SF3">
    <property type="entry name" value="NUCLEOTIDYLTRANSFERASE"/>
    <property type="match status" value="1"/>
</dbReference>